<comment type="caution">
    <text evidence="2">The sequence shown here is derived from an EMBL/GenBank/DDBJ whole genome shotgun (WGS) entry which is preliminary data.</text>
</comment>
<evidence type="ECO:0000259" key="1">
    <source>
        <dbReference type="Pfam" id="PF02826"/>
    </source>
</evidence>
<dbReference type="SUPFAM" id="SSF51735">
    <property type="entry name" value="NAD(P)-binding Rossmann-fold domains"/>
    <property type="match status" value="1"/>
</dbReference>
<reference evidence="2 3" key="1">
    <citation type="submission" date="2024-09" db="EMBL/GenBank/DDBJ databases">
        <title>Genome sequencing and assembly of Phytophthora oleae, isolate VK10A, causative agent of rot of olive drupes.</title>
        <authorList>
            <person name="Conti Taguali S."/>
            <person name="Riolo M."/>
            <person name="La Spada F."/>
            <person name="Cacciola S.O."/>
            <person name="Dionisio G."/>
        </authorList>
    </citation>
    <scope>NUCLEOTIDE SEQUENCE [LARGE SCALE GENOMIC DNA]</scope>
    <source>
        <strain evidence="2 3">VK10A</strain>
    </source>
</reference>
<dbReference type="AlphaFoldDB" id="A0ABD3FKX1"/>
<organism evidence="2 3">
    <name type="scientific">Phytophthora oleae</name>
    <dbReference type="NCBI Taxonomy" id="2107226"/>
    <lineage>
        <taxon>Eukaryota</taxon>
        <taxon>Sar</taxon>
        <taxon>Stramenopiles</taxon>
        <taxon>Oomycota</taxon>
        <taxon>Peronosporomycetes</taxon>
        <taxon>Peronosporales</taxon>
        <taxon>Peronosporaceae</taxon>
        <taxon>Phytophthora</taxon>
    </lineage>
</organism>
<evidence type="ECO:0000313" key="3">
    <source>
        <dbReference type="Proteomes" id="UP001632037"/>
    </source>
</evidence>
<keyword evidence="3" id="KW-1185">Reference proteome</keyword>
<dbReference type="Pfam" id="PF02826">
    <property type="entry name" value="2-Hacid_dh_C"/>
    <property type="match status" value="1"/>
</dbReference>
<dbReference type="PANTHER" id="PTHR42938">
    <property type="entry name" value="FORMATE DEHYDROGENASE 1"/>
    <property type="match status" value="1"/>
</dbReference>
<dbReference type="PANTHER" id="PTHR42938:SF9">
    <property type="entry name" value="FORMATE DEHYDROGENASE 1"/>
    <property type="match status" value="1"/>
</dbReference>
<proteinExistence type="predicted"/>
<accession>A0ABD3FKX1</accession>
<dbReference type="InterPro" id="IPR036291">
    <property type="entry name" value="NAD(P)-bd_dom_sf"/>
</dbReference>
<dbReference type="InterPro" id="IPR006140">
    <property type="entry name" value="D-isomer_DH_NAD-bd"/>
</dbReference>
<dbReference type="Proteomes" id="UP001632037">
    <property type="component" value="Unassembled WGS sequence"/>
</dbReference>
<gene>
    <name evidence="2" type="ORF">V7S43_008608</name>
</gene>
<name>A0ABD3FKX1_9STRA</name>
<evidence type="ECO:0000313" key="2">
    <source>
        <dbReference type="EMBL" id="KAL3666356.1"/>
    </source>
</evidence>
<sequence>MTTRSFTVSTPKNMKVVCALYEGGEAGKQNLNIFGCVENDLGRIDLRVLRHLHPFDVKLHYTDKVRLLADVKKELNVKFHPSVEDMVNECDVMSINCPLHPETENLFDVKLLSKMKKGAYIVKTVISHDKHNKLNTAYSFYNVAPSVLTAS</sequence>
<dbReference type="Gene3D" id="3.40.50.720">
    <property type="entry name" value="NAD(P)-binding Rossmann-like Domain"/>
    <property type="match status" value="1"/>
</dbReference>
<protein>
    <recommendedName>
        <fullName evidence="1">D-isomer specific 2-hydroxyacid dehydrogenase NAD-binding domain-containing protein</fullName>
    </recommendedName>
</protein>
<dbReference type="EMBL" id="JBIMZQ010000017">
    <property type="protein sequence ID" value="KAL3666356.1"/>
    <property type="molecule type" value="Genomic_DNA"/>
</dbReference>
<feature type="domain" description="D-isomer specific 2-hydroxyacid dehydrogenase NAD-binding" evidence="1">
    <location>
        <begin position="41"/>
        <end position="124"/>
    </location>
</feature>